<evidence type="ECO:0000256" key="7">
    <source>
        <dbReference type="PIRSR" id="PIRSR600760-2"/>
    </source>
</evidence>
<feature type="binding site" evidence="7">
    <location>
        <position position="84"/>
    </location>
    <ligand>
        <name>Mg(2+)</name>
        <dbReference type="ChEBI" id="CHEBI:18420"/>
        <label>1</label>
        <note>catalytic</note>
    </ligand>
</feature>
<dbReference type="Gene3D" id="3.40.190.80">
    <property type="match status" value="1"/>
</dbReference>
<keyword evidence="10" id="KW-1185">Reference proteome</keyword>
<dbReference type="AlphaFoldDB" id="A0A3L7IS34"/>
<dbReference type="EC" id="3.1.3.25" evidence="8"/>
<gene>
    <name evidence="9" type="ORF">D9V28_14835</name>
</gene>
<name>A0A3L7IS34_9MICO</name>
<dbReference type="PROSITE" id="PS00629">
    <property type="entry name" value="IMP_1"/>
    <property type="match status" value="1"/>
</dbReference>
<keyword evidence="4 7" id="KW-0479">Metal-binding</keyword>
<dbReference type="RefSeq" id="WP_121660498.1">
    <property type="nucleotide sequence ID" value="NZ_BMEK01000004.1"/>
</dbReference>
<dbReference type="GO" id="GO:0008934">
    <property type="term" value="F:inositol monophosphate 1-phosphatase activity"/>
    <property type="evidence" value="ECO:0007669"/>
    <property type="project" value="InterPro"/>
</dbReference>
<dbReference type="InterPro" id="IPR020550">
    <property type="entry name" value="Inositol_monophosphatase_CS"/>
</dbReference>
<feature type="binding site" evidence="7">
    <location>
        <position position="68"/>
    </location>
    <ligand>
        <name>Mg(2+)</name>
        <dbReference type="ChEBI" id="CHEBI:18420"/>
        <label>1</label>
        <note>catalytic</note>
    </ligand>
</feature>
<feature type="binding site" evidence="7">
    <location>
        <position position="217"/>
    </location>
    <ligand>
        <name>Mg(2+)</name>
        <dbReference type="ChEBI" id="CHEBI:18420"/>
        <label>1</label>
        <note>catalytic</note>
    </ligand>
</feature>
<dbReference type="GO" id="GO:0006020">
    <property type="term" value="P:inositol metabolic process"/>
    <property type="evidence" value="ECO:0007669"/>
    <property type="project" value="TreeGrafter"/>
</dbReference>
<comment type="caution">
    <text evidence="9">The sequence shown here is derived from an EMBL/GenBank/DDBJ whole genome shotgun (WGS) entry which is preliminary data.</text>
</comment>
<evidence type="ECO:0000256" key="8">
    <source>
        <dbReference type="RuleBase" id="RU364068"/>
    </source>
</evidence>
<reference evidence="9 10" key="1">
    <citation type="submission" date="2018-10" db="EMBL/GenBank/DDBJ databases">
        <authorList>
            <person name="Li J."/>
        </authorList>
    </citation>
    <scope>NUCLEOTIDE SEQUENCE [LARGE SCALE GENOMIC DNA]</scope>
    <source>
        <strain evidence="9 10">ZD1-4</strain>
    </source>
</reference>
<evidence type="ECO:0000313" key="9">
    <source>
        <dbReference type="EMBL" id="RLQ81024.1"/>
    </source>
</evidence>
<feature type="binding site" evidence="7">
    <location>
        <position position="86"/>
    </location>
    <ligand>
        <name>Mg(2+)</name>
        <dbReference type="ChEBI" id="CHEBI:18420"/>
        <label>1</label>
        <note>catalytic</note>
    </ligand>
</feature>
<evidence type="ECO:0000256" key="6">
    <source>
        <dbReference type="ARBA" id="ARBA00022842"/>
    </source>
</evidence>
<dbReference type="InterPro" id="IPR000760">
    <property type="entry name" value="Inositol_monophosphatase-like"/>
</dbReference>
<dbReference type="PROSITE" id="PS00630">
    <property type="entry name" value="IMP_2"/>
    <property type="match status" value="1"/>
</dbReference>
<evidence type="ECO:0000256" key="5">
    <source>
        <dbReference type="ARBA" id="ARBA00022801"/>
    </source>
</evidence>
<comment type="similarity">
    <text evidence="3 8">Belongs to the inositol monophosphatase superfamily.</text>
</comment>
<dbReference type="InterPro" id="IPR020583">
    <property type="entry name" value="Inositol_monoP_metal-BS"/>
</dbReference>
<evidence type="ECO:0000256" key="1">
    <source>
        <dbReference type="ARBA" id="ARBA00001033"/>
    </source>
</evidence>
<evidence type="ECO:0000256" key="3">
    <source>
        <dbReference type="ARBA" id="ARBA00009759"/>
    </source>
</evidence>
<comment type="catalytic activity">
    <reaction evidence="1 8">
        <text>a myo-inositol phosphate + H2O = myo-inositol + phosphate</text>
        <dbReference type="Rhea" id="RHEA:24056"/>
        <dbReference type="ChEBI" id="CHEBI:15377"/>
        <dbReference type="ChEBI" id="CHEBI:17268"/>
        <dbReference type="ChEBI" id="CHEBI:43474"/>
        <dbReference type="ChEBI" id="CHEBI:84139"/>
        <dbReference type="EC" id="3.1.3.25"/>
    </reaction>
</comment>
<dbReference type="InterPro" id="IPR033942">
    <property type="entry name" value="IMPase"/>
</dbReference>
<dbReference type="GO" id="GO:0046872">
    <property type="term" value="F:metal ion binding"/>
    <property type="evidence" value="ECO:0007669"/>
    <property type="project" value="UniProtKB-KW"/>
</dbReference>
<dbReference type="PANTHER" id="PTHR20854:SF4">
    <property type="entry name" value="INOSITOL-1-MONOPHOSPHATASE-RELATED"/>
    <property type="match status" value="1"/>
</dbReference>
<evidence type="ECO:0000256" key="2">
    <source>
        <dbReference type="ARBA" id="ARBA00001946"/>
    </source>
</evidence>
<dbReference type="Proteomes" id="UP000282460">
    <property type="component" value="Unassembled WGS sequence"/>
</dbReference>
<keyword evidence="6 7" id="KW-0460">Magnesium</keyword>
<dbReference type="PRINTS" id="PR00377">
    <property type="entry name" value="IMPHPHTASES"/>
</dbReference>
<evidence type="ECO:0000313" key="10">
    <source>
        <dbReference type="Proteomes" id="UP000282460"/>
    </source>
</evidence>
<organism evidence="9 10">
    <name type="scientific">Mycetocola zhadangensis</name>
    <dbReference type="NCBI Taxonomy" id="1164595"/>
    <lineage>
        <taxon>Bacteria</taxon>
        <taxon>Bacillati</taxon>
        <taxon>Actinomycetota</taxon>
        <taxon>Actinomycetes</taxon>
        <taxon>Micrococcales</taxon>
        <taxon>Microbacteriaceae</taxon>
        <taxon>Mycetocola</taxon>
    </lineage>
</organism>
<dbReference type="Gene3D" id="3.30.540.10">
    <property type="entry name" value="Fructose-1,6-Bisphosphatase, subunit A, domain 1"/>
    <property type="match status" value="1"/>
</dbReference>
<dbReference type="PANTHER" id="PTHR20854">
    <property type="entry name" value="INOSITOL MONOPHOSPHATASE"/>
    <property type="match status" value="1"/>
</dbReference>
<dbReference type="SUPFAM" id="SSF56655">
    <property type="entry name" value="Carbohydrate phosphatase"/>
    <property type="match status" value="1"/>
</dbReference>
<feature type="binding site" evidence="7">
    <location>
        <position position="87"/>
    </location>
    <ligand>
        <name>Mg(2+)</name>
        <dbReference type="ChEBI" id="CHEBI:18420"/>
        <label>1</label>
        <note>catalytic</note>
    </ligand>
</feature>
<accession>A0A3L7IS34</accession>
<dbReference type="CDD" id="cd01639">
    <property type="entry name" value="IMPase"/>
    <property type="match status" value="1"/>
</dbReference>
<sequence length="271" mass="28531">MSAELQKLATEIALQAGELIVRRRREGVSIAASKSSAEDVVTHADRESENLIRSLIADARPGDGFYGEESDATGSTTGITWVVDPIDGTVNYLYDIPNYAVSIAVIEGDPNPHTWTALAATVTNPAAGETFSAARGMGATLNGTKIQANTDVVLSLALVGTGFAYSAERRIWQAGIVQQLIGSVRDIRRMGSAELDLCSVACGRLDAYYERGLNPWDHAAGVLIAEEAGARVGGLNGARASRDFTLATAADLFEPLHELLIEAGAEASVLG</sequence>
<dbReference type="OrthoDB" id="9772456at2"/>
<proteinExistence type="inferred from homology"/>
<evidence type="ECO:0000256" key="4">
    <source>
        <dbReference type="ARBA" id="ARBA00022723"/>
    </source>
</evidence>
<dbReference type="EMBL" id="RCWJ01000005">
    <property type="protein sequence ID" value="RLQ81024.1"/>
    <property type="molecule type" value="Genomic_DNA"/>
</dbReference>
<keyword evidence="5 8" id="KW-0378">Hydrolase</keyword>
<dbReference type="GO" id="GO:0007165">
    <property type="term" value="P:signal transduction"/>
    <property type="evidence" value="ECO:0007669"/>
    <property type="project" value="TreeGrafter"/>
</dbReference>
<comment type="cofactor">
    <cofactor evidence="2 7 8">
        <name>Mg(2+)</name>
        <dbReference type="ChEBI" id="CHEBI:18420"/>
    </cofactor>
</comment>
<protein>
    <recommendedName>
        <fullName evidence="8">Inositol-1-monophosphatase</fullName>
        <ecNumber evidence="8">3.1.3.25</ecNumber>
    </recommendedName>
</protein>
<dbReference type="Pfam" id="PF00459">
    <property type="entry name" value="Inositol_P"/>
    <property type="match status" value="1"/>
</dbReference>
<dbReference type="GO" id="GO:0046854">
    <property type="term" value="P:phosphatidylinositol phosphate biosynthetic process"/>
    <property type="evidence" value="ECO:0007669"/>
    <property type="project" value="InterPro"/>
</dbReference>